<dbReference type="RefSeq" id="XP_024752408.1">
    <property type="nucleotide sequence ID" value="XM_024897989.1"/>
</dbReference>
<evidence type="ECO:0000256" key="1">
    <source>
        <dbReference type="SAM" id="MobiDB-lite"/>
    </source>
</evidence>
<dbReference type="EMBL" id="KZ680209">
    <property type="protein sequence ID" value="PTB69088.1"/>
    <property type="molecule type" value="Genomic_DNA"/>
</dbReference>
<name>A0A2T4BIH8_9HYPO</name>
<protein>
    <submittedName>
        <fullName evidence="2">Uncharacterized protein</fullName>
    </submittedName>
</protein>
<feature type="region of interest" description="Disordered" evidence="1">
    <location>
        <begin position="86"/>
        <end position="150"/>
    </location>
</feature>
<gene>
    <name evidence="2" type="ORF">BBK36DRAFT_2459</name>
</gene>
<dbReference type="AlphaFoldDB" id="A0A2T4BIH8"/>
<organism evidence="2 3">
    <name type="scientific">Trichoderma citrinoviride</name>
    <dbReference type="NCBI Taxonomy" id="58853"/>
    <lineage>
        <taxon>Eukaryota</taxon>
        <taxon>Fungi</taxon>
        <taxon>Dikarya</taxon>
        <taxon>Ascomycota</taxon>
        <taxon>Pezizomycotina</taxon>
        <taxon>Sordariomycetes</taxon>
        <taxon>Hypocreomycetidae</taxon>
        <taxon>Hypocreales</taxon>
        <taxon>Hypocreaceae</taxon>
        <taxon>Trichoderma</taxon>
    </lineage>
</organism>
<evidence type="ECO:0000313" key="3">
    <source>
        <dbReference type="Proteomes" id="UP000241546"/>
    </source>
</evidence>
<dbReference type="Proteomes" id="UP000241546">
    <property type="component" value="Unassembled WGS sequence"/>
</dbReference>
<reference evidence="3" key="1">
    <citation type="submission" date="2016-07" db="EMBL/GenBank/DDBJ databases">
        <title>Multiple horizontal gene transfer events from other fungi enriched the ability of initially mycotrophic Trichoderma (Ascomycota) to feed on dead plant biomass.</title>
        <authorList>
            <consortium name="DOE Joint Genome Institute"/>
            <person name="Atanasova L."/>
            <person name="Chenthamara K."/>
            <person name="Zhang J."/>
            <person name="Grujic M."/>
            <person name="Henrissat B."/>
            <person name="Kuo A."/>
            <person name="Aerts A."/>
            <person name="Salamov A."/>
            <person name="Lipzen A."/>
            <person name="Labutti K."/>
            <person name="Barry K."/>
            <person name="Miao Y."/>
            <person name="Rahimi M.J."/>
            <person name="Shen Q."/>
            <person name="Grigoriev I.V."/>
            <person name="Kubicek C.P."/>
            <person name="Druzhinina I.S."/>
        </authorList>
    </citation>
    <scope>NUCLEOTIDE SEQUENCE [LARGE SCALE GENOMIC DNA]</scope>
    <source>
        <strain evidence="3">TUCIM 6016</strain>
    </source>
</reference>
<keyword evidence="3" id="KW-1185">Reference proteome</keyword>
<evidence type="ECO:0000313" key="2">
    <source>
        <dbReference type="EMBL" id="PTB69088.1"/>
    </source>
</evidence>
<sequence>MKSWDRGKRAPICCPELRRVASGRGPIGSRRRASETGSRFRNPSLSASLHLQRLHSLETTAWGLFFALDLGLGTGDWRFGIDSRGQWRRATRSQPRPGGRRVANHRARGQRQPAALRRIRRTKATKKLDQQANESEPQPRRFGDGAVQVT</sequence>
<feature type="compositionally biased region" description="Basic residues" evidence="1">
    <location>
        <begin position="98"/>
        <end position="109"/>
    </location>
</feature>
<dbReference type="OrthoDB" id="10574350at2759"/>
<proteinExistence type="predicted"/>
<feature type="region of interest" description="Disordered" evidence="1">
    <location>
        <begin position="21"/>
        <end position="42"/>
    </location>
</feature>
<dbReference type="GeneID" id="36606107"/>
<accession>A0A2T4BIH8</accession>